<protein>
    <submittedName>
        <fullName evidence="2">Uncharacterized protein</fullName>
    </submittedName>
</protein>
<feature type="region of interest" description="Disordered" evidence="1">
    <location>
        <begin position="49"/>
        <end position="91"/>
    </location>
</feature>
<dbReference type="AlphaFoldDB" id="A0AAV0GIM0"/>
<proteinExistence type="predicted"/>
<name>A0AAV0GIM0_9ASTE</name>
<feature type="region of interest" description="Disordered" evidence="1">
    <location>
        <begin position="1"/>
        <end position="27"/>
    </location>
</feature>
<sequence length="259" mass="27766">MVTKKKAQNGGYGHIDEVEEPISEHHGNSEEDAVALDAVEAGRREVGGVPYPFLGFNPRPQNPPRNNGADEQGDVDHVRTEHSDADVGGGEVKVESFGVCFEPESGKAGEPTIVSAGEEPLKAGEEEAEGRGFEQGGNLFLGQDGAFRGVEAVDEVRRGGAARVREFELQNHQLPEQDNGEESDEADGEQERRHPPNGERFHVVRGVPDLRLVGDSRDHPEHVTGGAAAECDAGGRHHARLHHRVLLPGEGSVEDPGLG</sequence>
<accession>A0AAV0GIM0</accession>
<comment type="caution">
    <text evidence="2">The sequence shown here is derived from an EMBL/GenBank/DDBJ whole genome shotgun (WGS) entry which is preliminary data.</text>
</comment>
<reference evidence="2" key="1">
    <citation type="submission" date="2022-07" db="EMBL/GenBank/DDBJ databases">
        <authorList>
            <person name="Macas J."/>
            <person name="Novak P."/>
            <person name="Neumann P."/>
        </authorList>
    </citation>
    <scope>NUCLEOTIDE SEQUENCE</scope>
</reference>
<evidence type="ECO:0000256" key="1">
    <source>
        <dbReference type="SAM" id="MobiDB-lite"/>
    </source>
</evidence>
<feature type="compositionally biased region" description="Basic and acidic residues" evidence="1">
    <location>
        <begin position="189"/>
        <end position="202"/>
    </location>
</feature>
<evidence type="ECO:0000313" key="2">
    <source>
        <dbReference type="EMBL" id="CAH9147598.1"/>
    </source>
</evidence>
<keyword evidence="3" id="KW-1185">Reference proteome</keyword>
<feature type="region of interest" description="Disordered" evidence="1">
    <location>
        <begin position="164"/>
        <end position="206"/>
    </location>
</feature>
<gene>
    <name evidence="2" type="ORF">CEPIT_LOCUS43860</name>
</gene>
<dbReference type="Proteomes" id="UP001152523">
    <property type="component" value="Unassembled WGS sequence"/>
</dbReference>
<feature type="compositionally biased region" description="Basic and acidic residues" evidence="1">
    <location>
        <begin position="74"/>
        <end position="85"/>
    </location>
</feature>
<dbReference type="EMBL" id="CAMAPF010001136">
    <property type="protein sequence ID" value="CAH9147598.1"/>
    <property type="molecule type" value="Genomic_DNA"/>
</dbReference>
<organism evidence="2 3">
    <name type="scientific">Cuscuta epithymum</name>
    <dbReference type="NCBI Taxonomy" id="186058"/>
    <lineage>
        <taxon>Eukaryota</taxon>
        <taxon>Viridiplantae</taxon>
        <taxon>Streptophyta</taxon>
        <taxon>Embryophyta</taxon>
        <taxon>Tracheophyta</taxon>
        <taxon>Spermatophyta</taxon>
        <taxon>Magnoliopsida</taxon>
        <taxon>eudicotyledons</taxon>
        <taxon>Gunneridae</taxon>
        <taxon>Pentapetalae</taxon>
        <taxon>asterids</taxon>
        <taxon>lamiids</taxon>
        <taxon>Solanales</taxon>
        <taxon>Convolvulaceae</taxon>
        <taxon>Cuscuteae</taxon>
        <taxon>Cuscuta</taxon>
        <taxon>Cuscuta subgen. Cuscuta</taxon>
    </lineage>
</organism>
<evidence type="ECO:0000313" key="3">
    <source>
        <dbReference type="Proteomes" id="UP001152523"/>
    </source>
</evidence>
<feature type="compositionally biased region" description="Acidic residues" evidence="1">
    <location>
        <begin position="178"/>
        <end position="188"/>
    </location>
</feature>